<evidence type="ECO:0000256" key="3">
    <source>
        <dbReference type="ARBA" id="ARBA00023157"/>
    </source>
</evidence>
<dbReference type="Gene3D" id="3.40.30.10">
    <property type="entry name" value="Glutaredoxin"/>
    <property type="match status" value="1"/>
</dbReference>
<dbReference type="OrthoDB" id="640449at2"/>
<evidence type="ECO:0000259" key="5">
    <source>
        <dbReference type="PROSITE" id="PS51352"/>
    </source>
</evidence>
<name>A0A327QUV5_9BACT</name>
<dbReference type="InterPro" id="IPR000866">
    <property type="entry name" value="AhpC/TSA"/>
</dbReference>
<dbReference type="CDD" id="cd02966">
    <property type="entry name" value="TlpA_like_family"/>
    <property type="match status" value="1"/>
</dbReference>
<dbReference type="InterPro" id="IPR050553">
    <property type="entry name" value="Thioredoxin_ResA/DsbE_sf"/>
</dbReference>
<protein>
    <submittedName>
        <fullName evidence="6">Thiol-disulfide isomerase/thioredoxin</fullName>
    </submittedName>
</protein>
<proteinExistence type="predicted"/>
<keyword evidence="3" id="KW-1015">Disulfide bond</keyword>
<accession>A0A327QUV5</accession>
<sequence>MQKLFSAIIMVGFAINANAQSKVVIKGTIKGDLKGYNKIYVFGDNIQEDSTIVKNGHFSISIPYVKDAIPYIHAEYDTKVKKGPQAFPVVIDRPCTVNIEVTDVNKGLRAGKISGNNAAIAFQAFEQGREQLRDDMRATVAAQFPNKPPGDSSYNKAFVKLLQERMIPYINNFVETNANNYVGAFILGRYQAIIPQEDLEKLYNKLGKAQKSTAPANEVQGRLVGFKRAVTGFEVRDFSLNTPKDQAVAFSSFRGKYVLIDFWSSWCGPCKAAFPHMKELYEKYRSDKFEILGISIDTDKAAWLKELDKQKLPWPQLLDTKNISINSFAVTAVPTAYLISPDGKIMMKQVGFGEEGDSEIEVKLKELFGK</sequence>
<dbReference type="AlphaFoldDB" id="A0A327QUV5"/>
<keyword evidence="7" id="KW-1185">Reference proteome</keyword>
<dbReference type="GO" id="GO:0016209">
    <property type="term" value="F:antioxidant activity"/>
    <property type="evidence" value="ECO:0007669"/>
    <property type="project" value="InterPro"/>
</dbReference>
<dbReference type="PANTHER" id="PTHR42852:SF6">
    <property type="entry name" value="THIOL:DISULFIDE INTERCHANGE PROTEIN DSBE"/>
    <property type="match status" value="1"/>
</dbReference>
<evidence type="ECO:0000256" key="1">
    <source>
        <dbReference type="ARBA" id="ARBA00004196"/>
    </source>
</evidence>
<dbReference type="EMBL" id="QLLL01000002">
    <property type="protein sequence ID" value="RAJ08456.1"/>
    <property type="molecule type" value="Genomic_DNA"/>
</dbReference>
<evidence type="ECO:0000313" key="6">
    <source>
        <dbReference type="EMBL" id="RAJ08456.1"/>
    </source>
</evidence>
<dbReference type="SUPFAM" id="SSF52833">
    <property type="entry name" value="Thioredoxin-like"/>
    <property type="match status" value="1"/>
</dbReference>
<feature type="domain" description="Thioredoxin" evidence="5">
    <location>
        <begin position="229"/>
        <end position="369"/>
    </location>
</feature>
<dbReference type="GO" id="GO:0030313">
    <property type="term" value="C:cell envelope"/>
    <property type="evidence" value="ECO:0007669"/>
    <property type="project" value="UniProtKB-SubCell"/>
</dbReference>
<keyword evidence="6" id="KW-0413">Isomerase</keyword>
<dbReference type="PROSITE" id="PS51352">
    <property type="entry name" value="THIOREDOXIN_2"/>
    <property type="match status" value="1"/>
</dbReference>
<evidence type="ECO:0000313" key="7">
    <source>
        <dbReference type="Proteomes" id="UP000249547"/>
    </source>
</evidence>
<dbReference type="RefSeq" id="WP_111596609.1">
    <property type="nucleotide sequence ID" value="NZ_QLLL01000002.1"/>
</dbReference>
<evidence type="ECO:0000256" key="2">
    <source>
        <dbReference type="ARBA" id="ARBA00022748"/>
    </source>
</evidence>
<reference evidence="6 7" key="1">
    <citation type="submission" date="2018-06" db="EMBL/GenBank/DDBJ databases">
        <title>Genomic Encyclopedia of Archaeal and Bacterial Type Strains, Phase II (KMG-II): from individual species to whole genera.</title>
        <authorList>
            <person name="Goeker M."/>
        </authorList>
    </citation>
    <scope>NUCLEOTIDE SEQUENCE [LARGE SCALE GENOMIC DNA]</scope>
    <source>
        <strain evidence="6 7">DSM 23857</strain>
    </source>
</reference>
<keyword evidence="2" id="KW-0201">Cytochrome c-type biogenesis</keyword>
<organism evidence="6 7">
    <name type="scientific">Chitinophaga skermanii</name>
    <dbReference type="NCBI Taxonomy" id="331697"/>
    <lineage>
        <taxon>Bacteria</taxon>
        <taxon>Pseudomonadati</taxon>
        <taxon>Bacteroidota</taxon>
        <taxon>Chitinophagia</taxon>
        <taxon>Chitinophagales</taxon>
        <taxon>Chitinophagaceae</taxon>
        <taxon>Chitinophaga</taxon>
    </lineage>
</organism>
<dbReference type="InterPro" id="IPR036249">
    <property type="entry name" value="Thioredoxin-like_sf"/>
</dbReference>
<dbReference type="Proteomes" id="UP000249547">
    <property type="component" value="Unassembled WGS sequence"/>
</dbReference>
<gene>
    <name evidence="6" type="ORF">LX64_01108</name>
</gene>
<keyword evidence="4" id="KW-0676">Redox-active center</keyword>
<evidence type="ECO:0000256" key="4">
    <source>
        <dbReference type="ARBA" id="ARBA00023284"/>
    </source>
</evidence>
<dbReference type="Pfam" id="PF00578">
    <property type="entry name" value="AhpC-TSA"/>
    <property type="match status" value="1"/>
</dbReference>
<dbReference type="GO" id="GO:0016853">
    <property type="term" value="F:isomerase activity"/>
    <property type="evidence" value="ECO:0007669"/>
    <property type="project" value="UniProtKB-KW"/>
</dbReference>
<comment type="subcellular location">
    <subcellularLocation>
        <location evidence="1">Cell envelope</location>
    </subcellularLocation>
</comment>
<dbReference type="PANTHER" id="PTHR42852">
    <property type="entry name" value="THIOL:DISULFIDE INTERCHANGE PROTEIN DSBE"/>
    <property type="match status" value="1"/>
</dbReference>
<dbReference type="InterPro" id="IPR013766">
    <property type="entry name" value="Thioredoxin_domain"/>
</dbReference>
<dbReference type="GO" id="GO:0016491">
    <property type="term" value="F:oxidoreductase activity"/>
    <property type="evidence" value="ECO:0007669"/>
    <property type="project" value="InterPro"/>
</dbReference>
<comment type="caution">
    <text evidence="6">The sequence shown here is derived from an EMBL/GenBank/DDBJ whole genome shotgun (WGS) entry which is preliminary data.</text>
</comment>
<dbReference type="GO" id="GO:0017004">
    <property type="term" value="P:cytochrome complex assembly"/>
    <property type="evidence" value="ECO:0007669"/>
    <property type="project" value="UniProtKB-KW"/>
</dbReference>